<evidence type="ECO:0000313" key="3">
    <source>
        <dbReference type="Proteomes" id="UP000276133"/>
    </source>
</evidence>
<feature type="domain" description="Apple" evidence="1">
    <location>
        <begin position="74"/>
        <end position="137"/>
    </location>
</feature>
<dbReference type="Pfam" id="PF00024">
    <property type="entry name" value="PAN_1"/>
    <property type="match status" value="1"/>
</dbReference>
<evidence type="ECO:0000313" key="2">
    <source>
        <dbReference type="EMBL" id="RNA36871.1"/>
    </source>
</evidence>
<comment type="caution">
    <text evidence="2">The sequence shown here is derived from an EMBL/GenBank/DDBJ whole genome shotgun (WGS) entry which is preliminary data.</text>
</comment>
<dbReference type="Proteomes" id="UP000276133">
    <property type="component" value="Unassembled WGS sequence"/>
</dbReference>
<name>A0A3M7SM38_BRAPC</name>
<dbReference type="EMBL" id="REGN01001117">
    <property type="protein sequence ID" value="RNA36871.1"/>
    <property type="molecule type" value="Genomic_DNA"/>
</dbReference>
<dbReference type="Gene3D" id="3.50.4.10">
    <property type="entry name" value="Hepatocyte Growth Factor"/>
    <property type="match status" value="1"/>
</dbReference>
<evidence type="ECO:0000259" key="1">
    <source>
        <dbReference type="Pfam" id="PF00024"/>
    </source>
</evidence>
<gene>
    <name evidence="2" type="ORF">BpHYR1_025949</name>
</gene>
<proteinExistence type="predicted"/>
<reference evidence="2 3" key="1">
    <citation type="journal article" date="2018" name="Sci. Rep.">
        <title>Genomic signatures of local adaptation to the degree of environmental predictability in rotifers.</title>
        <authorList>
            <person name="Franch-Gras L."/>
            <person name="Hahn C."/>
            <person name="Garcia-Roger E.M."/>
            <person name="Carmona M.J."/>
            <person name="Serra M."/>
            <person name="Gomez A."/>
        </authorList>
    </citation>
    <scope>NUCLEOTIDE SEQUENCE [LARGE SCALE GENOMIC DNA]</scope>
    <source>
        <strain evidence="2">HYR1</strain>
    </source>
</reference>
<sequence length="158" mass="18673">MFFLFLLLFHLVLSQIDKPVITDLQQKNEKTVLVKWIYRKSDLQENLRLRVQFSKDNFHYDINEWPVNFEKVNSTSGEVIESTTVKSNFECILQCIKTLECNHLIYKFDVTNNCHLKKKSANESSLKWENEENFDISDNKNLVLKVLIPKIFKISGEI</sequence>
<dbReference type="AlphaFoldDB" id="A0A3M7SM38"/>
<organism evidence="2 3">
    <name type="scientific">Brachionus plicatilis</name>
    <name type="common">Marine rotifer</name>
    <name type="synonym">Brachionus muelleri</name>
    <dbReference type="NCBI Taxonomy" id="10195"/>
    <lineage>
        <taxon>Eukaryota</taxon>
        <taxon>Metazoa</taxon>
        <taxon>Spiralia</taxon>
        <taxon>Gnathifera</taxon>
        <taxon>Rotifera</taxon>
        <taxon>Eurotatoria</taxon>
        <taxon>Monogononta</taxon>
        <taxon>Pseudotrocha</taxon>
        <taxon>Ploima</taxon>
        <taxon>Brachionidae</taxon>
        <taxon>Brachionus</taxon>
    </lineage>
</organism>
<accession>A0A3M7SM38</accession>
<dbReference type="InterPro" id="IPR003609">
    <property type="entry name" value="Pan_app"/>
</dbReference>
<keyword evidence="3" id="KW-1185">Reference proteome</keyword>
<protein>
    <recommendedName>
        <fullName evidence="1">Apple domain-containing protein</fullName>
    </recommendedName>
</protein>